<evidence type="ECO:0000313" key="3">
    <source>
        <dbReference type="Proteomes" id="UP000429232"/>
    </source>
</evidence>
<dbReference type="GO" id="GO:0008081">
    <property type="term" value="F:phosphoric diester hydrolase activity"/>
    <property type="evidence" value="ECO:0007669"/>
    <property type="project" value="InterPro"/>
</dbReference>
<protein>
    <recommendedName>
        <fullName evidence="1">Altered inheritance of mitochondria protein 6</fullName>
    </recommendedName>
</protein>
<dbReference type="AlphaFoldDB" id="A0A6I4I2Y2"/>
<dbReference type="InterPro" id="IPR051236">
    <property type="entry name" value="HAT_RTT109-like"/>
</dbReference>
<dbReference type="InterPro" id="IPR017946">
    <property type="entry name" value="PLC-like_Pdiesterase_TIM-brl"/>
</dbReference>
<dbReference type="SUPFAM" id="SSF51695">
    <property type="entry name" value="PLC-like phosphodiesterases"/>
    <property type="match status" value="1"/>
</dbReference>
<proteinExistence type="predicted"/>
<gene>
    <name evidence="2" type="ORF">GO620_013300</name>
</gene>
<dbReference type="Proteomes" id="UP000429232">
    <property type="component" value="Chromosome"/>
</dbReference>
<name>A0A6I4I2Y2_9SPHI</name>
<accession>A0A6I4I2Y2</accession>
<dbReference type="Pfam" id="PF13653">
    <property type="entry name" value="GDPD_2"/>
    <property type="match status" value="1"/>
</dbReference>
<dbReference type="CDD" id="cd08577">
    <property type="entry name" value="PI-PLCc_GDPD_SF_unchar3"/>
    <property type="match status" value="1"/>
</dbReference>
<evidence type="ECO:0000313" key="2">
    <source>
        <dbReference type="EMBL" id="QQL49145.1"/>
    </source>
</evidence>
<sequence length="274" mass="31235">MQTASHCPKHLKLFILLALMIIGHAARPQTPSLVNAFAHNDYWHKRPLYDALENGYTHIEADVYLREGKLVVAHILPFLHRNKTLEKLYLKPLADCINGKSTQAACPSYPVMLMIDIKSDADETYLALQKLLEKYRSVISGYENGQFVQRKITVVLSGHKPYRLLKSQTDRLAFIDEDLMKSRQDTLTHNIYQTASCKYSKLLTWDGRGDISKAERQKLCDLVAVAHRFGKKVRLWASPDKKNVWQELLSCGVDLINTDKLVALKDFLTSGPIQ</sequence>
<dbReference type="InterPro" id="IPR039559">
    <property type="entry name" value="AIM6_PI-PLC-like_dom"/>
</dbReference>
<dbReference type="Gene3D" id="3.20.20.190">
    <property type="entry name" value="Phosphatidylinositol (PI) phosphodiesterase"/>
    <property type="match status" value="1"/>
</dbReference>
<evidence type="ECO:0000256" key="1">
    <source>
        <dbReference type="ARBA" id="ARBA00014286"/>
    </source>
</evidence>
<dbReference type="RefSeq" id="WP_157526897.1">
    <property type="nucleotide sequence ID" value="NZ_CP066775.1"/>
</dbReference>
<organism evidence="2 3">
    <name type="scientific">Mucilaginibacter ginkgonis</name>
    <dbReference type="NCBI Taxonomy" id="2682091"/>
    <lineage>
        <taxon>Bacteria</taxon>
        <taxon>Pseudomonadati</taxon>
        <taxon>Bacteroidota</taxon>
        <taxon>Sphingobacteriia</taxon>
        <taxon>Sphingobacteriales</taxon>
        <taxon>Sphingobacteriaceae</taxon>
        <taxon>Mucilaginibacter</taxon>
    </lineage>
</organism>
<keyword evidence="3" id="KW-1185">Reference proteome</keyword>
<dbReference type="GO" id="GO:0006629">
    <property type="term" value="P:lipid metabolic process"/>
    <property type="evidence" value="ECO:0007669"/>
    <property type="project" value="InterPro"/>
</dbReference>
<dbReference type="PANTHER" id="PTHR31571:SF1">
    <property type="entry name" value="ALTERED INHERITANCE OF MITOCHONDRIA PROTEIN 6"/>
    <property type="match status" value="1"/>
</dbReference>
<reference evidence="2 3" key="1">
    <citation type="submission" date="2020-12" db="EMBL/GenBank/DDBJ databases">
        <title>HMF7856_wgs.fasta genome submission.</title>
        <authorList>
            <person name="Kang H."/>
            <person name="Kim H."/>
            <person name="Joh K."/>
        </authorList>
    </citation>
    <scope>NUCLEOTIDE SEQUENCE [LARGE SCALE GENOMIC DNA]</scope>
    <source>
        <strain evidence="2 3">HMF7856</strain>
    </source>
</reference>
<dbReference type="EMBL" id="CP066775">
    <property type="protein sequence ID" value="QQL49145.1"/>
    <property type="molecule type" value="Genomic_DNA"/>
</dbReference>
<dbReference type="PANTHER" id="PTHR31571">
    <property type="entry name" value="ALTERED INHERITANCE OF MITOCHONDRIA PROTEIN 6"/>
    <property type="match status" value="1"/>
</dbReference>
<dbReference type="KEGG" id="mgik:GO620_013300"/>